<keyword evidence="1" id="KW-0472">Membrane</keyword>
<protein>
    <submittedName>
        <fullName evidence="2">Membrane protein</fullName>
    </submittedName>
</protein>
<dbReference type="RefSeq" id="WP_046063873.1">
    <property type="nucleotide sequence ID" value="NZ_CP077086.1"/>
</dbReference>
<dbReference type="OrthoDB" id="6984778at2"/>
<reference evidence="2 3" key="1">
    <citation type="submission" date="2015-03" db="EMBL/GenBank/DDBJ databases">
        <title>Pseudomonas fluorescens 1855-344 Genome sequencing and assembly.</title>
        <authorList>
            <person name="Eng W.W.H."/>
            <person name="Gan H.M."/>
            <person name="Savka M.A."/>
        </authorList>
    </citation>
    <scope>NUCLEOTIDE SEQUENCE [LARGE SCALE GENOMIC DNA]</scope>
    <source>
        <strain evidence="2 3">1855-344</strain>
    </source>
</reference>
<feature type="transmembrane region" description="Helical" evidence="1">
    <location>
        <begin position="7"/>
        <end position="34"/>
    </location>
</feature>
<dbReference type="Proteomes" id="UP000033662">
    <property type="component" value="Unassembled WGS sequence"/>
</dbReference>
<name>A0A0F4XMB8_9PSED</name>
<dbReference type="AlphaFoldDB" id="A0A0F4XMB8"/>
<proteinExistence type="predicted"/>
<comment type="caution">
    <text evidence="2">The sequence shown here is derived from an EMBL/GenBank/DDBJ whole genome shotgun (WGS) entry which is preliminary data.</text>
</comment>
<dbReference type="EMBL" id="JZXC01000013">
    <property type="protein sequence ID" value="KKA07072.1"/>
    <property type="molecule type" value="Genomic_DNA"/>
</dbReference>
<feature type="transmembrane region" description="Helical" evidence="1">
    <location>
        <begin position="46"/>
        <end position="67"/>
    </location>
</feature>
<organism evidence="2 3">
    <name type="scientific">Pseudomonas kilonensis</name>
    <dbReference type="NCBI Taxonomy" id="132476"/>
    <lineage>
        <taxon>Bacteria</taxon>
        <taxon>Pseudomonadati</taxon>
        <taxon>Pseudomonadota</taxon>
        <taxon>Gammaproteobacteria</taxon>
        <taxon>Pseudomonadales</taxon>
        <taxon>Pseudomonadaceae</taxon>
        <taxon>Pseudomonas</taxon>
    </lineage>
</organism>
<evidence type="ECO:0000256" key="1">
    <source>
        <dbReference type="SAM" id="Phobius"/>
    </source>
</evidence>
<gene>
    <name evidence="2" type="ORF">VP02_14850</name>
</gene>
<accession>A0A0F4XMB8</accession>
<evidence type="ECO:0000313" key="2">
    <source>
        <dbReference type="EMBL" id="KKA07072.1"/>
    </source>
</evidence>
<evidence type="ECO:0000313" key="3">
    <source>
        <dbReference type="Proteomes" id="UP000033662"/>
    </source>
</evidence>
<dbReference type="PATRIC" id="fig|132476.4.peg.1071"/>
<keyword evidence="1" id="KW-1133">Transmembrane helix</keyword>
<sequence>MNVIKGTLFVLMIIVLAVGTFNLVFMAVGSYFGPFYESEADQSRNFAIWLFGNVGVVVVAAAVGIVWSRRRKPRV</sequence>
<keyword evidence="1" id="KW-0812">Transmembrane</keyword>